<keyword evidence="2" id="KW-1185">Reference proteome</keyword>
<accession>A0AAD4NEK8</accession>
<sequence>MSHRGVRLTRLANQVWPFFFRRINSASVLLSHAELTSANAGNQKTIFPTLDLLHEGFQLVDKGEYDKFREIMREQQLVFKKHNPLAKNIDTFLWRFLREHFSRIGQPLDNEISIARAFDLYIILAQPYGLELPPGKKMLQPCTTFNLLNLAYADYKEKIKRDPSSSKKEHIFMRILDCVEHSGSKYKRMYLYGAVMLANNETLIYFDEMKSNGNLLANEERLIDFVRYLIVVADVTKQPKILQPLVELPDLLPPNRPSLIVDLYNELALLYGKKDDFENIEQLVTRIQTSDKISENLYRYTHVLNRIRHFYKMSNKLPPKNLLVLCEKAHEE</sequence>
<organism evidence="1 2">
    <name type="scientific">Ditylenchus destructor</name>
    <dbReference type="NCBI Taxonomy" id="166010"/>
    <lineage>
        <taxon>Eukaryota</taxon>
        <taxon>Metazoa</taxon>
        <taxon>Ecdysozoa</taxon>
        <taxon>Nematoda</taxon>
        <taxon>Chromadorea</taxon>
        <taxon>Rhabditida</taxon>
        <taxon>Tylenchina</taxon>
        <taxon>Tylenchomorpha</taxon>
        <taxon>Sphaerularioidea</taxon>
        <taxon>Anguinidae</taxon>
        <taxon>Anguininae</taxon>
        <taxon>Ditylenchus</taxon>
    </lineage>
</organism>
<protein>
    <submittedName>
        <fullName evidence="1">Uncharacterized protein</fullName>
    </submittedName>
</protein>
<gene>
    <name evidence="1" type="ORF">DdX_02628</name>
</gene>
<dbReference type="Proteomes" id="UP001201812">
    <property type="component" value="Unassembled WGS sequence"/>
</dbReference>
<comment type="caution">
    <text evidence="1">The sequence shown here is derived from an EMBL/GenBank/DDBJ whole genome shotgun (WGS) entry which is preliminary data.</text>
</comment>
<evidence type="ECO:0000313" key="1">
    <source>
        <dbReference type="EMBL" id="KAI1725939.1"/>
    </source>
</evidence>
<name>A0AAD4NEK8_9BILA</name>
<evidence type="ECO:0000313" key="2">
    <source>
        <dbReference type="Proteomes" id="UP001201812"/>
    </source>
</evidence>
<dbReference type="AlphaFoldDB" id="A0AAD4NEK8"/>
<reference evidence="1" key="1">
    <citation type="submission" date="2022-01" db="EMBL/GenBank/DDBJ databases">
        <title>Genome Sequence Resource for Two Populations of Ditylenchus destructor, the Migratory Endoparasitic Phytonematode.</title>
        <authorList>
            <person name="Zhang H."/>
            <person name="Lin R."/>
            <person name="Xie B."/>
        </authorList>
    </citation>
    <scope>NUCLEOTIDE SEQUENCE</scope>
    <source>
        <strain evidence="1">BazhouSP</strain>
    </source>
</reference>
<dbReference type="EMBL" id="JAKKPZ010000002">
    <property type="protein sequence ID" value="KAI1725939.1"/>
    <property type="molecule type" value="Genomic_DNA"/>
</dbReference>
<proteinExistence type="predicted"/>